<evidence type="ECO:0000313" key="7">
    <source>
        <dbReference type="Proteomes" id="UP000551501"/>
    </source>
</evidence>
<dbReference type="Gene3D" id="3.30.450.40">
    <property type="match status" value="1"/>
</dbReference>
<dbReference type="InterPro" id="IPR050707">
    <property type="entry name" value="HTH_MetabolicPath_Reg"/>
</dbReference>
<evidence type="ECO:0000313" key="6">
    <source>
        <dbReference type="EMBL" id="MBB4133534.1"/>
    </source>
</evidence>
<dbReference type="PROSITE" id="PS51077">
    <property type="entry name" value="HTH_ICLR"/>
    <property type="match status" value="1"/>
</dbReference>
<dbReference type="InterPro" id="IPR029016">
    <property type="entry name" value="GAF-like_dom_sf"/>
</dbReference>
<sequence>MTSHSGESVISRVARILAAFDRETRSMPLTVLADRTGLPLPTTYRLVSELVRYGLLERDADKQIRVGLRLWELSTRGNETLSLRDTALPYMEDLFESLGCLTTLSVLDGGTLLYVERMTPTGFSLDRALVAQRHPIHAASSGLVLLAFAPADVQDEFLTKPLRKYTENTITDERTLRRLLAEIRKQRFCSAPGIGTPGWTGMAVPIFGAARQVVAALSVVYESGTERPREAVPALHSASFGISMALGVKPPRRS</sequence>
<dbReference type="GO" id="GO:0045892">
    <property type="term" value="P:negative regulation of DNA-templated transcription"/>
    <property type="evidence" value="ECO:0007669"/>
    <property type="project" value="TreeGrafter"/>
</dbReference>
<dbReference type="PANTHER" id="PTHR30136">
    <property type="entry name" value="HELIX-TURN-HELIX TRANSCRIPTIONAL REGULATOR, ICLR FAMILY"/>
    <property type="match status" value="1"/>
</dbReference>
<dbReference type="SUPFAM" id="SSF46785">
    <property type="entry name" value="Winged helix' DNA-binding domain"/>
    <property type="match status" value="1"/>
</dbReference>
<proteinExistence type="predicted"/>
<feature type="domain" description="HTH iclR-type" evidence="4">
    <location>
        <begin position="7"/>
        <end position="68"/>
    </location>
</feature>
<evidence type="ECO:0000259" key="5">
    <source>
        <dbReference type="PROSITE" id="PS51078"/>
    </source>
</evidence>
<keyword evidence="7" id="KW-1185">Reference proteome</keyword>
<feature type="domain" description="IclR-ED" evidence="5">
    <location>
        <begin position="69"/>
        <end position="248"/>
    </location>
</feature>
<name>A0A840ET48_9ACTN</name>
<dbReference type="Gene3D" id="1.10.10.10">
    <property type="entry name" value="Winged helix-like DNA-binding domain superfamily/Winged helix DNA-binding domain"/>
    <property type="match status" value="1"/>
</dbReference>
<dbReference type="PROSITE" id="PS51078">
    <property type="entry name" value="ICLR_ED"/>
    <property type="match status" value="1"/>
</dbReference>
<organism evidence="6 7">
    <name type="scientific">Gordonia humi</name>
    <dbReference type="NCBI Taxonomy" id="686429"/>
    <lineage>
        <taxon>Bacteria</taxon>
        <taxon>Bacillati</taxon>
        <taxon>Actinomycetota</taxon>
        <taxon>Actinomycetes</taxon>
        <taxon>Mycobacteriales</taxon>
        <taxon>Gordoniaceae</taxon>
        <taxon>Gordonia</taxon>
    </lineage>
</organism>
<evidence type="ECO:0000259" key="4">
    <source>
        <dbReference type="PROSITE" id="PS51077"/>
    </source>
</evidence>
<gene>
    <name evidence="6" type="ORF">BKA16_000086</name>
</gene>
<dbReference type="InterPro" id="IPR036388">
    <property type="entry name" value="WH-like_DNA-bd_sf"/>
</dbReference>
<dbReference type="Pfam" id="PF01614">
    <property type="entry name" value="IclR_C"/>
    <property type="match status" value="1"/>
</dbReference>
<evidence type="ECO:0000256" key="2">
    <source>
        <dbReference type="ARBA" id="ARBA00023125"/>
    </source>
</evidence>
<comment type="caution">
    <text evidence="6">The sequence shown here is derived from an EMBL/GenBank/DDBJ whole genome shotgun (WGS) entry which is preliminary data.</text>
</comment>
<dbReference type="AlphaFoldDB" id="A0A840ET48"/>
<dbReference type="EMBL" id="JACIFP010000001">
    <property type="protein sequence ID" value="MBB4133534.1"/>
    <property type="molecule type" value="Genomic_DNA"/>
</dbReference>
<dbReference type="GO" id="GO:0003677">
    <property type="term" value="F:DNA binding"/>
    <property type="evidence" value="ECO:0007669"/>
    <property type="project" value="UniProtKB-KW"/>
</dbReference>
<keyword evidence="2 6" id="KW-0238">DNA-binding</keyword>
<accession>A0A840ET48</accession>
<keyword evidence="1" id="KW-0805">Transcription regulation</keyword>
<dbReference type="PANTHER" id="PTHR30136:SF24">
    <property type="entry name" value="HTH-TYPE TRANSCRIPTIONAL REPRESSOR ALLR"/>
    <property type="match status" value="1"/>
</dbReference>
<protein>
    <submittedName>
        <fullName evidence="6">DNA-binding IclR family transcriptional regulator</fullName>
    </submittedName>
</protein>
<dbReference type="SUPFAM" id="SSF55781">
    <property type="entry name" value="GAF domain-like"/>
    <property type="match status" value="1"/>
</dbReference>
<dbReference type="Proteomes" id="UP000551501">
    <property type="component" value="Unassembled WGS sequence"/>
</dbReference>
<evidence type="ECO:0000256" key="1">
    <source>
        <dbReference type="ARBA" id="ARBA00023015"/>
    </source>
</evidence>
<dbReference type="GO" id="GO:0003700">
    <property type="term" value="F:DNA-binding transcription factor activity"/>
    <property type="evidence" value="ECO:0007669"/>
    <property type="project" value="TreeGrafter"/>
</dbReference>
<dbReference type="Pfam" id="PF09339">
    <property type="entry name" value="HTH_IclR"/>
    <property type="match status" value="1"/>
</dbReference>
<dbReference type="SMART" id="SM00346">
    <property type="entry name" value="HTH_ICLR"/>
    <property type="match status" value="1"/>
</dbReference>
<dbReference type="InterPro" id="IPR005471">
    <property type="entry name" value="Tscrpt_reg_IclR_N"/>
</dbReference>
<evidence type="ECO:0000256" key="3">
    <source>
        <dbReference type="ARBA" id="ARBA00023163"/>
    </source>
</evidence>
<keyword evidence="3" id="KW-0804">Transcription</keyword>
<reference evidence="6 7" key="1">
    <citation type="submission" date="2020-08" db="EMBL/GenBank/DDBJ databases">
        <title>Sequencing the genomes of 1000 actinobacteria strains.</title>
        <authorList>
            <person name="Klenk H.-P."/>
        </authorList>
    </citation>
    <scope>NUCLEOTIDE SEQUENCE [LARGE SCALE GENOMIC DNA]</scope>
    <source>
        <strain evidence="6 7">DSM 45298</strain>
    </source>
</reference>
<dbReference type="InterPro" id="IPR014757">
    <property type="entry name" value="Tscrpt_reg_IclR_C"/>
</dbReference>
<dbReference type="InterPro" id="IPR036390">
    <property type="entry name" value="WH_DNA-bd_sf"/>
</dbReference>
<dbReference type="RefSeq" id="WP_183368716.1">
    <property type="nucleotide sequence ID" value="NZ_BAABHL010000111.1"/>
</dbReference>